<evidence type="ECO:0000313" key="4">
    <source>
        <dbReference type="Proteomes" id="UP000649617"/>
    </source>
</evidence>
<comment type="caution">
    <text evidence="3">The sequence shown here is derived from an EMBL/GenBank/DDBJ whole genome shotgun (WGS) entry which is preliminary data.</text>
</comment>
<gene>
    <name evidence="3" type="ORF">SPIL2461_LOCUS3422</name>
</gene>
<evidence type="ECO:0000256" key="1">
    <source>
        <dbReference type="PROSITE-ProRule" id="PRU00723"/>
    </source>
</evidence>
<protein>
    <recommendedName>
        <fullName evidence="2">C3H1-type domain-containing protein</fullName>
    </recommendedName>
</protein>
<dbReference type="InterPro" id="IPR000571">
    <property type="entry name" value="Znf_CCCH"/>
</dbReference>
<dbReference type="AlphaFoldDB" id="A0A812KTC5"/>
<dbReference type="PROSITE" id="PS50103">
    <property type="entry name" value="ZF_C3H1"/>
    <property type="match status" value="1"/>
</dbReference>
<dbReference type="EMBL" id="CAJNIZ010004176">
    <property type="protein sequence ID" value="CAE7229720.1"/>
    <property type="molecule type" value="Genomic_DNA"/>
</dbReference>
<evidence type="ECO:0000259" key="2">
    <source>
        <dbReference type="PROSITE" id="PS50103"/>
    </source>
</evidence>
<feature type="zinc finger region" description="C3H1-type" evidence="1">
    <location>
        <begin position="63"/>
        <end position="86"/>
    </location>
</feature>
<accession>A0A812KTC5</accession>
<proteinExistence type="predicted"/>
<dbReference type="OrthoDB" id="425709at2759"/>
<dbReference type="Proteomes" id="UP000649617">
    <property type="component" value="Unassembled WGS sequence"/>
</dbReference>
<sequence>MSKDSGYDSAAESVSSSEVVHAVNRLVQEDLGDGPLILPLYSNLMQRREQCVNGLCCSGSCKPCLFHKASMGCPRGANCLYCHECDIDADRIPQRPRKTLRHKIKRNVEELLQRFDTSPERVHDQLQSMASSSHYAANFLA</sequence>
<keyword evidence="1" id="KW-0479">Metal-binding</keyword>
<dbReference type="GO" id="GO:0008270">
    <property type="term" value="F:zinc ion binding"/>
    <property type="evidence" value="ECO:0007669"/>
    <property type="project" value="UniProtKB-KW"/>
</dbReference>
<reference evidence="3" key="1">
    <citation type="submission" date="2021-02" db="EMBL/GenBank/DDBJ databases">
        <authorList>
            <person name="Dougan E. K."/>
            <person name="Rhodes N."/>
            <person name="Thang M."/>
            <person name="Chan C."/>
        </authorList>
    </citation>
    <scope>NUCLEOTIDE SEQUENCE</scope>
</reference>
<evidence type="ECO:0000313" key="3">
    <source>
        <dbReference type="EMBL" id="CAE7229720.1"/>
    </source>
</evidence>
<organism evidence="3 4">
    <name type="scientific">Symbiodinium pilosum</name>
    <name type="common">Dinoflagellate</name>
    <dbReference type="NCBI Taxonomy" id="2952"/>
    <lineage>
        <taxon>Eukaryota</taxon>
        <taxon>Sar</taxon>
        <taxon>Alveolata</taxon>
        <taxon>Dinophyceae</taxon>
        <taxon>Suessiales</taxon>
        <taxon>Symbiodiniaceae</taxon>
        <taxon>Symbiodinium</taxon>
    </lineage>
</organism>
<name>A0A812KTC5_SYMPI</name>
<feature type="non-terminal residue" evidence="3">
    <location>
        <position position="141"/>
    </location>
</feature>
<keyword evidence="4" id="KW-1185">Reference proteome</keyword>
<keyword evidence="1" id="KW-0863">Zinc-finger</keyword>
<feature type="domain" description="C3H1-type" evidence="2">
    <location>
        <begin position="63"/>
        <end position="86"/>
    </location>
</feature>
<keyword evidence="1" id="KW-0862">Zinc</keyword>